<name>V5XHA0_MYCNE</name>
<gene>
    <name evidence="1" type="ORF">D174_04250</name>
</gene>
<dbReference type="HOGENOM" id="CLU_2465738_0_0_11"/>
<accession>V5XHA0</accession>
<keyword evidence="2" id="KW-1185">Reference proteome</keyword>
<reference evidence="1 2" key="1">
    <citation type="journal article" date="2014" name="Genome Announc.">
        <title>Complete Genome Sequence of Sterol-Transforming Mycobacterium neoaurum Strain VKM Ac-1815D.</title>
        <authorList>
            <person name="Shtratnikova V.Y."/>
            <person name="Bragin E.Y."/>
            <person name="Dovbnya D.V."/>
            <person name="Pekov Y.A."/>
            <person name="Schelkunov M.I."/>
            <person name="Strizhov N."/>
            <person name="Ivashina T.V."/>
            <person name="Ashapkin V.V."/>
            <person name="Donova M.V."/>
        </authorList>
    </citation>
    <scope>NUCLEOTIDE SEQUENCE [LARGE SCALE GENOMIC DNA]</scope>
    <source>
        <strain evidence="1 2">VKM Ac-1815D</strain>
    </source>
</reference>
<protein>
    <recommendedName>
        <fullName evidence="3">Histidine kinase</fullName>
    </recommendedName>
</protein>
<dbReference type="AlphaFoldDB" id="V5XHA0"/>
<dbReference type="eggNOG" id="ENOG5030MIZ">
    <property type="taxonomic scope" value="Bacteria"/>
</dbReference>
<evidence type="ECO:0008006" key="3">
    <source>
        <dbReference type="Google" id="ProtNLM"/>
    </source>
</evidence>
<dbReference type="Proteomes" id="UP000018763">
    <property type="component" value="Chromosome"/>
</dbReference>
<evidence type="ECO:0000313" key="1">
    <source>
        <dbReference type="EMBL" id="AHC27825.1"/>
    </source>
</evidence>
<sequence length="88" mass="9385">MPTKGTEVCAFCATYTPPETAAQRLDIAVNRIDLLRHDLNEELRGLPAATPLFAIVDIVTALGHLRQAAVALDKATDTLEADTAAVAR</sequence>
<dbReference type="KEGG" id="mne:D174_04250"/>
<organism evidence="1 2">
    <name type="scientific">Mycolicibacterium neoaurum VKM Ac-1815D</name>
    <dbReference type="NCBI Taxonomy" id="700508"/>
    <lineage>
        <taxon>Bacteria</taxon>
        <taxon>Bacillati</taxon>
        <taxon>Actinomycetota</taxon>
        <taxon>Actinomycetes</taxon>
        <taxon>Mycobacteriales</taxon>
        <taxon>Mycobacteriaceae</taxon>
        <taxon>Mycolicibacterium</taxon>
    </lineage>
</organism>
<proteinExistence type="predicted"/>
<dbReference type="EMBL" id="CP006936">
    <property type="protein sequence ID" value="AHC27825.1"/>
    <property type="molecule type" value="Genomic_DNA"/>
</dbReference>
<evidence type="ECO:0000313" key="2">
    <source>
        <dbReference type="Proteomes" id="UP000018763"/>
    </source>
</evidence>